<comment type="subunit">
    <text evidence="6">Component of the Arp2/3 complex.</text>
</comment>
<keyword evidence="3 6" id="KW-0963">Cytoplasm</keyword>
<dbReference type="InterPro" id="IPR034666">
    <property type="entry name" value="ARPC2/4"/>
</dbReference>
<dbReference type="GO" id="GO:0005200">
    <property type="term" value="F:structural constituent of cytoskeleton"/>
    <property type="evidence" value="ECO:0007669"/>
    <property type="project" value="TreeGrafter"/>
</dbReference>
<evidence type="ECO:0000313" key="8">
    <source>
        <dbReference type="Proteomes" id="UP000594638"/>
    </source>
</evidence>
<protein>
    <recommendedName>
        <fullName evidence="6">Arp2/3 complex 34 kDa subunit</fullName>
    </recommendedName>
</protein>
<dbReference type="AlphaFoldDB" id="A0A8S0SJS4"/>
<keyword evidence="4 6" id="KW-0009">Actin-binding</keyword>
<comment type="function">
    <text evidence="6">Functions as actin-binding component of the Arp2/3 complex which is involved in regulation of actin polymerization and together with an activating nucleation-promoting factor (NPF) mediates the formation of branched actin networks.</text>
</comment>
<evidence type="ECO:0000256" key="2">
    <source>
        <dbReference type="ARBA" id="ARBA00007192"/>
    </source>
</evidence>
<dbReference type="EMBL" id="CACTIH010005439">
    <property type="protein sequence ID" value="CAA2992612.1"/>
    <property type="molecule type" value="Genomic_DNA"/>
</dbReference>
<organism evidence="7 8">
    <name type="scientific">Olea europaea subsp. europaea</name>
    <dbReference type="NCBI Taxonomy" id="158383"/>
    <lineage>
        <taxon>Eukaryota</taxon>
        <taxon>Viridiplantae</taxon>
        <taxon>Streptophyta</taxon>
        <taxon>Embryophyta</taxon>
        <taxon>Tracheophyta</taxon>
        <taxon>Spermatophyta</taxon>
        <taxon>Magnoliopsida</taxon>
        <taxon>eudicotyledons</taxon>
        <taxon>Gunneridae</taxon>
        <taxon>Pentapetalae</taxon>
        <taxon>asterids</taxon>
        <taxon>lamiids</taxon>
        <taxon>Lamiales</taxon>
        <taxon>Oleaceae</taxon>
        <taxon>Oleeae</taxon>
        <taxon>Olea</taxon>
    </lineage>
</organism>
<evidence type="ECO:0000256" key="4">
    <source>
        <dbReference type="ARBA" id="ARBA00023203"/>
    </source>
</evidence>
<gene>
    <name evidence="7" type="ORF">OLEA9_A005335</name>
</gene>
<dbReference type="Gene3D" id="3.30.1460.20">
    <property type="match status" value="1"/>
</dbReference>
<dbReference type="Proteomes" id="UP000594638">
    <property type="component" value="Unassembled WGS sequence"/>
</dbReference>
<dbReference type="GO" id="GO:0005885">
    <property type="term" value="C:Arp2/3 protein complex"/>
    <property type="evidence" value="ECO:0007669"/>
    <property type="project" value="InterPro"/>
</dbReference>
<reference evidence="7 8" key="1">
    <citation type="submission" date="2019-12" db="EMBL/GenBank/DDBJ databases">
        <authorList>
            <person name="Alioto T."/>
            <person name="Alioto T."/>
            <person name="Gomez Garrido J."/>
        </authorList>
    </citation>
    <scope>NUCLEOTIDE SEQUENCE [LARGE SCALE GENOMIC DNA]</scope>
</reference>
<dbReference type="Gramene" id="OE9A005335T1">
    <property type="protein sequence ID" value="OE9A005335C1"/>
    <property type="gene ID" value="OE9A005335"/>
</dbReference>
<comment type="similarity">
    <text evidence="2 6">Belongs to the ARPC2 family.</text>
</comment>
<evidence type="ECO:0000256" key="1">
    <source>
        <dbReference type="ARBA" id="ARBA00004245"/>
    </source>
</evidence>
<name>A0A8S0SJS4_OLEEU</name>
<sequence length="177" mass="20423">MLRNVESQEISQGRYKPIKLIYHPGEPFYVIKQPAKITAVFPMRFKEKTDVIIATAFFQKLVVVGSTGACAKAPHYIWSPIPPPELREPIEDLSTNGGFLSLDITFHLMEGKKLDKTVWNLLKFYTFVKYHVKSTRGFIHRRLRMRLGNLVEILQNAGIEEEQIKNEVQGMSRIFCI</sequence>
<evidence type="ECO:0000256" key="5">
    <source>
        <dbReference type="ARBA" id="ARBA00023212"/>
    </source>
</evidence>
<evidence type="ECO:0000313" key="7">
    <source>
        <dbReference type="EMBL" id="CAA2992612.1"/>
    </source>
</evidence>
<dbReference type="SUPFAM" id="SSF69645">
    <property type="entry name" value="Arp2/3 complex subunits"/>
    <property type="match status" value="1"/>
</dbReference>
<dbReference type="GO" id="GO:0034314">
    <property type="term" value="P:Arp2/3 complex-mediated actin nucleation"/>
    <property type="evidence" value="ECO:0007669"/>
    <property type="project" value="InterPro"/>
</dbReference>
<dbReference type="GO" id="GO:0030041">
    <property type="term" value="P:actin filament polymerization"/>
    <property type="evidence" value="ECO:0007669"/>
    <property type="project" value="InterPro"/>
</dbReference>
<evidence type="ECO:0000256" key="3">
    <source>
        <dbReference type="ARBA" id="ARBA00022490"/>
    </source>
</evidence>
<dbReference type="GO" id="GO:0051015">
    <property type="term" value="F:actin filament binding"/>
    <property type="evidence" value="ECO:0007669"/>
    <property type="project" value="TreeGrafter"/>
</dbReference>
<evidence type="ECO:0000256" key="6">
    <source>
        <dbReference type="RuleBase" id="RU364015"/>
    </source>
</evidence>
<accession>A0A8S0SJS4</accession>
<dbReference type="OrthoDB" id="148331at2759"/>
<comment type="subcellular location">
    <subcellularLocation>
        <location evidence="1 6">Cytoplasm</location>
        <location evidence="1 6">Cytoskeleton</location>
    </subcellularLocation>
</comment>
<comment type="caution">
    <text evidence="7">The sequence shown here is derived from an EMBL/GenBank/DDBJ whole genome shotgun (WGS) entry which is preliminary data.</text>
</comment>
<keyword evidence="8" id="KW-1185">Reference proteome</keyword>
<dbReference type="PANTHER" id="PTHR12058:SF1">
    <property type="entry name" value="ACTIN-RELATED PROTEIN 2_3 COMPLEX SUBUNIT 2B"/>
    <property type="match status" value="1"/>
</dbReference>
<dbReference type="InterPro" id="IPR007188">
    <property type="entry name" value="ARPC2"/>
</dbReference>
<proteinExistence type="inferred from homology"/>
<dbReference type="Pfam" id="PF04045">
    <property type="entry name" value="P34-Arc"/>
    <property type="match status" value="1"/>
</dbReference>
<keyword evidence="5 6" id="KW-0206">Cytoskeleton</keyword>
<dbReference type="PANTHER" id="PTHR12058">
    <property type="entry name" value="ARP2/3 COMPLEX 34 KDA SUBUNIT"/>
    <property type="match status" value="1"/>
</dbReference>